<comment type="caution">
    <text evidence="1">The sequence shown here is derived from an EMBL/GenBank/DDBJ whole genome shotgun (WGS) entry which is preliminary data.</text>
</comment>
<proteinExistence type="predicted"/>
<evidence type="ECO:0000313" key="1">
    <source>
        <dbReference type="EMBL" id="MDO7868454.1"/>
    </source>
</evidence>
<sequence length="242" mass="26165">MTGSEVRVEITRLASLLGCAEDALDFLAQQEAAALKQLRDQLTDRLFDANRDILLGLAKTTKVVPGGVAAKIATMAFPPQLAARVAGVMETDAAVSLASRVPITFLADLAPKLDPRRVTPILQKLSPQLLVDAGRILGERGEYIAMADFVGVLPDEQVQRTLGVLSDEALVRTGQVIEDPARVARILEMLPHHRLQGVVETATKLDEWDAVRRARPHFSDATRTALLAIADDLGLDVPADLR</sequence>
<accession>A0ABT9B2A5</accession>
<name>A0ABT9B2A5_9ACTN</name>
<keyword evidence="2" id="KW-1185">Reference proteome</keyword>
<reference evidence="1 2" key="1">
    <citation type="submission" date="2023-07" db="EMBL/GenBank/DDBJ databases">
        <title>Nocardioides sp. nov WY-20 isolated from soil.</title>
        <authorList>
            <person name="Liu B."/>
            <person name="Wan Y."/>
        </authorList>
    </citation>
    <scope>NUCLEOTIDE SEQUENCE [LARGE SCALE GENOMIC DNA]</scope>
    <source>
        <strain evidence="1 2">WY-20</strain>
    </source>
</reference>
<organism evidence="1 2">
    <name type="scientific">Nocardioides jiangxiensis</name>
    <dbReference type="NCBI Taxonomy" id="3064524"/>
    <lineage>
        <taxon>Bacteria</taxon>
        <taxon>Bacillati</taxon>
        <taxon>Actinomycetota</taxon>
        <taxon>Actinomycetes</taxon>
        <taxon>Propionibacteriales</taxon>
        <taxon>Nocardioidaceae</taxon>
        <taxon>Nocardioides</taxon>
    </lineage>
</organism>
<dbReference type="EMBL" id="JAUQTA010000001">
    <property type="protein sequence ID" value="MDO7868454.1"/>
    <property type="molecule type" value="Genomic_DNA"/>
</dbReference>
<protein>
    <recommendedName>
        <fullName evidence="3">DUF2336 domain-containing protein</fullName>
    </recommendedName>
</protein>
<evidence type="ECO:0008006" key="3">
    <source>
        <dbReference type="Google" id="ProtNLM"/>
    </source>
</evidence>
<evidence type="ECO:0000313" key="2">
    <source>
        <dbReference type="Proteomes" id="UP001233314"/>
    </source>
</evidence>
<dbReference type="RefSeq" id="WP_305027830.1">
    <property type="nucleotide sequence ID" value="NZ_JAUQTA010000001.1"/>
</dbReference>
<gene>
    <name evidence="1" type="ORF">Q5722_08755</name>
</gene>
<dbReference type="Proteomes" id="UP001233314">
    <property type="component" value="Unassembled WGS sequence"/>
</dbReference>